<sequence length="63" mass="7217">MQRVDHDPILSIVTFENMAQRLIDWTMGSELRYEGDVSGAKWRTSRKHATPAPSQMKTVRASQ</sequence>
<evidence type="ECO:0000313" key="2">
    <source>
        <dbReference type="EMBL" id="CAK7919792.1"/>
    </source>
</evidence>
<feature type="region of interest" description="Disordered" evidence="1">
    <location>
        <begin position="38"/>
        <end position="63"/>
    </location>
</feature>
<dbReference type="EMBL" id="CAKLBY020000050">
    <property type="protein sequence ID" value="CAK7919792.1"/>
    <property type="molecule type" value="Genomic_DNA"/>
</dbReference>
<comment type="caution">
    <text evidence="2">The sequence shown here is derived from an EMBL/GenBank/DDBJ whole genome shotgun (WGS) entry which is preliminary data.</text>
</comment>
<protein>
    <submittedName>
        <fullName evidence="2">Uncharacterized protein</fullName>
    </submittedName>
</protein>
<feature type="compositionally biased region" description="Polar residues" evidence="1">
    <location>
        <begin position="52"/>
        <end position="63"/>
    </location>
</feature>
<gene>
    <name evidence="2" type="ORF">PM001_LOCUS6187</name>
</gene>
<evidence type="ECO:0000256" key="1">
    <source>
        <dbReference type="SAM" id="MobiDB-lite"/>
    </source>
</evidence>
<name>A0AAV1TI32_9STRA</name>
<proteinExistence type="predicted"/>
<dbReference type="AlphaFoldDB" id="A0AAV1TI32"/>
<dbReference type="Proteomes" id="UP001162060">
    <property type="component" value="Unassembled WGS sequence"/>
</dbReference>
<evidence type="ECO:0000313" key="3">
    <source>
        <dbReference type="Proteomes" id="UP001162060"/>
    </source>
</evidence>
<organism evidence="2 3">
    <name type="scientific">Peronospora matthiolae</name>
    <dbReference type="NCBI Taxonomy" id="2874970"/>
    <lineage>
        <taxon>Eukaryota</taxon>
        <taxon>Sar</taxon>
        <taxon>Stramenopiles</taxon>
        <taxon>Oomycota</taxon>
        <taxon>Peronosporomycetes</taxon>
        <taxon>Peronosporales</taxon>
        <taxon>Peronosporaceae</taxon>
        <taxon>Peronospora</taxon>
    </lineage>
</organism>
<accession>A0AAV1TI32</accession>
<reference evidence="2" key="1">
    <citation type="submission" date="2024-01" db="EMBL/GenBank/DDBJ databases">
        <authorList>
            <person name="Webb A."/>
        </authorList>
    </citation>
    <scope>NUCLEOTIDE SEQUENCE</scope>
    <source>
        <strain evidence="2">Pm1</strain>
    </source>
</reference>